<name>A0A6J1H3S7_CUCMO</name>
<dbReference type="Gene3D" id="3.60.40.10">
    <property type="entry name" value="PPM-type phosphatase domain"/>
    <property type="match status" value="1"/>
</dbReference>
<dbReference type="GeneID" id="111460235"/>
<dbReference type="InterPro" id="IPR015655">
    <property type="entry name" value="PP2C"/>
</dbReference>
<dbReference type="AlphaFoldDB" id="A0A6J1H3S7"/>
<proteinExistence type="predicted"/>
<evidence type="ECO:0000313" key="2">
    <source>
        <dbReference type="Proteomes" id="UP000504609"/>
    </source>
</evidence>
<dbReference type="Proteomes" id="UP000504609">
    <property type="component" value="Unplaced"/>
</dbReference>
<dbReference type="InterPro" id="IPR001932">
    <property type="entry name" value="PPM-type_phosphatase-like_dom"/>
</dbReference>
<sequence>MVLFPGVIEGMVRNMSIKKKSNEDGEKEAAREMAKEAKRNKSMICLSGSVKTSKFDDMAYVCTKRGNKGINQDSLVVWEDYGCQGDVVFCGIFDGHGPWGHMISKQVRKSLPLELLTNWQQNLSMEADQNLFPFNIWKQSCLKSYAAIDEELKQHPRIDSFYSGTTALTVVKQGRNLVVANAGDSRAVLAVTSDDGCLKPVQLSVDFKPNLPEEAERIKQSRGRVVCLKDEPGVYRVWTPNSGTPGLAISRAFGDYCTKQYGLISVPDVSHRTITSGDQFVIVATDGVWDVMSNQEAVHIVSSTSNREMSAKRLVDCAARAWKSKKRGIARDDMSAICLFFNASPTENDRDLNI</sequence>
<dbReference type="PROSITE" id="PS51746">
    <property type="entry name" value="PPM_2"/>
    <property type="match status" value="1"/>
</dbReference>
<dbReference type="SUPFAM" id="SSF81606">
    <property type="entry name" value="PP2C-like"/>
    <property type="match status" value="1"/>
</dbReference>
<dbReference type="GO" id="GO:0004722">
    <property type="term" value="F:protein serine/threonine phosphatase activity"/>
    <property type="evidence" value="ECO:0007669"/>
    <property type="project" value="InterPro"/>
</dbReference>
<dbReference type="CDD" id="cd00143">
    <property type="entry name" value="PP2Cc"/>
    <property type="match status" value="1"/>
</dbReference>
<dbReference type="Pfam" id="PF00481">
    <property type="entry name" value="PP2C"/>
    <property type="match status" value="1"/>
</dbReference>
<feature type="domain" description="PPM-type phosphatase" evidence="1">
    <location>
        <begin position="58"/>
        <end position="341"/>
    </location>
</feature>
<dbReference type="SMART" id="SM00332">
    <property type="entry name" value="PP2Cc"/>
    <property type="match status" value="1"/>
</dbReference>
<dbReference type="PANTHER" id="PTHR47992">
    <property type="entry name" value="PROTEIN PHOSPHATASE"/>
    <property type="match status" value="1"/>
</dbReference>
<protein>
    <submittedName>
        <fullName evidence="3">Probable protein phosphatase 2C 41</fullName>
    </submittedName>
</protein>
<dbReference type="KEGG" id="cmos:111460235"/>
<evidence type="ECO:0000313" key="3">
    <source>
        <dbReference type="RefSeq" id="XP_022959162.1"/>
    </source>
</evidence>
<dbReference type="RefSeq" id="XP_022959162.1">
    <property type="nucleotide sequence ID" value="XM_023103394.1"/>
</dbReference>
<gene>
    <name evidence="3" type="primary">LOC111460235</name>
</gene>
<dbReference type="InterPro" id="IPR036457">
    <property type="entry name" value="PPM-type-like_dom_sf"/>
</dbReference>
<evidence type="ECO:0000259" key="1">
    <source>
        <dbReference type="PROSITE" id="PS51746"/>
    </source>
</evidence>
<keyword evidence="2" id="KW-1185">Reference proteome</keyword>
<reference evidence="3" key="1">
    <citation type="submission" date="2025-08" db="UniProtKB">
        <authorList>
            <consortium name="RefSeq"/>
        </authorList>
    </citation>
    <scope>IDENTIFICATION</scope>
    <source>
        <tissue evidence="3">Young leaves</tissue>
    </source>
</reference>
<accession>A0A6J1H3S7</accession>
<organism evidence="2 3">
    <name type="scientific">Cucurbita moschata</name>
    <name type="common">Winter crookneck squash</name>
    <name type="synonym">Cucurbita pepo var. moschata</name>
    <dbReference type="NCBI Taxonomy" id="3662"/>
    <lineage>
        <taxon>Eukaryota</taxon>
        <taxon>Viridiplantae</taxon>
        <taxon>Streptophyta</taxon>
        <taxon>Embryophyta</taxon>
        <taxon>Tracheophyta</taxon>
        <taxon>Spermatophyta</taxon>
        <taxon>Magnoliopsida</taxon>
        <taxon>eudicotyledons</taxon>
        <taxon>Gunneridae</taxon>
        <taxon>Pentapetalae</taxon>
        <taxon>rosids</taxon>
        <taxon>fabids</taxon>
        <taxon>Cucurbitales</taxon>
        <taxon>Cucurbitaceae</taxon>
        <taxon>Cucurbiteae</taxon>
        <taxon>Cucurbita</taxon>
    </lineage>
</organism>